<dbReference type="GO" id="GO:0008380">
    <property type="term" value="P:RNA splicing"/>
    <property type="evidence" value="ECO:0007669"/>
    <property type="project" value="UniProtKB-KW"/>
</dbReference>
<dbReference type="PANTHER" id="PTHR23139">
    <property type="entry name" value="RNA-BINDING PROTEIN"/>
    <property type="match status" value="1"/>
</dbReference>
<evidence type="ECO:0000256" key="1">
    <source>
        <dbReference type="ARBA" id="ARBA00022664"/>
    </source>
</evidence>
<dbReference type="InterPro" id="IPR035979">
    <property type="entry name" value="RBD_domain_sf"/>
</dbReference>
<dbReference type="InterPro" id="IPR000504">
    <property type="entry name" value="RRM_dom"/>
</dbReference>
<dbReference type="Pfam" id="PF00076">
    <property type="entry name" value="RRM_1"/>
    <property type="match status" value="1"/>
</dbReference>
<feature type="compositionally biased region" description="Basic and acidic residues" evidence="5">
    <location>
        <begin position="60"/>
        <end position="76"/>
    </location>
</feature>
<reference evidence="7" key="1">
    <citation type="submission" date="2015-08" db="EMBL/GenBank/DDBJ databases">
        <authorList>
            <person name="Babu N.S."/>
            <person name="Beckwith C.J."/>
            <person name="Beseler K.G."/>
            <person name="Brison A."/>
            <person name="Carone J.V."/>
            <person name="Caskin T.P."/>
            <person name="Diamond M."/>
            <person name="Durham M.E."/>
            <person name="Foxe J.M."/>
            <person name="Go M."/>
            <person name="Henderson B.A."/>
            <person name="Jones I.B."/>
            <person name="McGettigan J.A."/>
            <person name="Micheletti S.J."/>
            <person name="Nasrallah M.E."/>
            <person name="Ortiz D."/>
            <person name="Piller C.R."/>
            <person name="Privatt S.R."/>
            <person name="Schneider S.L."/>
            <person name="Sharp S."/>
            <person name="Smith T.C."/>
            <person name="Stanton J.D."/>
            <person name="Ullery H.E."/>
            <person name="Wilson R.J."/>
            <person name="Serrano M.G."/>
            <person name="Buck G."/>
            <person name="Lee V."/>
            <person name="Wang Y."/>
            <person name="Carvalho R."/>
            <person name="Voegtly L."/>
            <person name="Shi R."/>
            <person name="Duckworth R."/>
            <person name="Johnson A."/>
            <person name="Loviza R."/>
            <person name="Walstead R."/>
            <person name="Shah Z."/>
            <person name="Kiflezghi M."/>
            <person name="Wade K."/>
            <person name="Ball S.L."/>
            <person name="Bradley K.W."/>
            <person name="Asai D.J."/>
            <person name="Bowman C.A."/>
            <person name="Russell D.A."/>
            <person name="Pope W.H."/>
            <person name="Jacobs-Sera D."/>
            <person name="Hendrix R.W."/>
            <person name="Hatfull G.F."/>
        </authorList>
    </citation>
    <scope>NUCLEOTIDE SEQUENCE</scope>
</reference>
<evidence type="ECO:0000256" key="2">
    <source>
        <dbReference type="ARBA" id="ARBA00022884"/>
    </source>
</evidence>
<dbReference type="PROSITE" id="PS50102">
    <property type="entry name" value="RRM"/>
    <property type="match status" value="1"/>
</dbReference>
<sequence>MSDAEEVAHDGGAAPPLPDAQAPPSDEHPPAPGDAVDGVSPGNGASPPPLPSTGPSDPLSPKDDGKQVERGRSSSHDRHKSRRQSSRDKSRERRRRSRSRDKDRRRRSRSREARRRSQSRDRDRRRRRSTSRSRRHSRSPRRHSRSRRRRSPSVVITRAPIYEVERVAPPSLAALPALNPLALPMAGNMPLATDPYKLIPNLGMPAAPPPPATNQATRPQRRLYVGGLPTPCYDFQLTAFLNQALVASGICSPPPGRMPIIGCQLTQEKGFAFIEFAEIADCTAAVQLDGIPYMGSVLKIKRPKEYLALPYTTPDPPAMGAAVLANFLAQSQALAGGAAPAAAAPLPTQPPPPQPTAGNIWP</sequence>
<feature type="domain" description="RRM" evidence="6">
    <location>
        <begin position="221"/>
        <end position="305"/>
    </location>
</feature>
<organism evidence="7">
    <name type="scientific">Auxenochlorella protothecoides</name>
    <name type="common">Green microalga</name>
    <name type="synonym">Chlorella protothecoides</name>
    <dbReference type="NCBI Taxonomy" id="3075"/>
    <lineage>
        <taxon>Eukaryota</taxon>
        <taxon>Viridiplantae</taxon>
        <taxon>Chlorophyta</taxon>
        <taxon>core chlorophytes</taxon>
        <taxon>Trebouxiophyceae</taxon>
        <taxon>Chlorellales</taxon>
        <taxon>Chlorellaceae</taxon>
        <taxon>Auxenochlorella</taxon>
    </lineage>
</organism>
<evidence type="ECO:0000259" key="6">
    <source>
        <dbReference type="PROSITE" id="PS50102"/>
    </source>
</evidence>
<evidence type="ECO:0000313" key="7">
    <source>
        <dbReference type="EMBL" id="JAT69426.1"/>
    </source>
</evidence>
<dbReference type="GO" id="GO:0003723">
    <property type="term" value="F:RNA binding"/>
    <property type="evidence" value="ECO:0007669"/>
    <property type="project" value="UniProtKB-UniRule"/>
</dbReference>
<dbReference type="GO" id="GO:0006397">
    <property type="term" value="P:mRNA processing"/>
    <property type="evidence" value="ECO:0007669"/>
    <property type="project" value="UniProtKB-KW"/>
</dbReference>
<dbReference type="EMBL" id="GDKF01009196">
    <property type="protein sequence ID" value="JAT69426.1"/>
    <property type="molecule type" value="Transcribed_RNA"/>
</dbReference>
<evidence type="ECO:0000256" key="3">
    <source>
        <dbReference type="ARBA" id="ARBA00023187"/>
    </source>
</evidence>
<feature type="region of interest" description="Disordered" evidence="5">
    <location>
        <begin position="1"/>
        <end position="153"/>
    </location>
</feature>
<feature type="compositionally biased region" description="Low complexity" evidence="5">
    <location>
        <begin position="10"/>
        <end position="24"/>
    </location>
</feature>
<proteinExistence type="predicted"/>
<protein>
    <recommendedName>
        <fullName evidence="6">RRM domain-containing protein</fullName>
    </recommendedName>
</protein>
<accession>A0A1D1ZR19</accession>
<feature type="region of interest" description="Disordered" evidence="5">
    <location>
        <begin position="340"/>
        <end position="362"/>
    </location>
</feature>
<keyword evidence="1" id="KW-0507">mRNA processing</keyword>
<dbReference type="SUPFAM" id="SSF54928">
    <property type="entry name" value="RNA-binding domain, RBD"/>
    <property type="match status" value="1"/>
</dbReference>
<dbReference type="InterPro" id="IPR012677">
    <property type="entry name" value="Nucleotide-bd_a/b_plait_sf"/>
</dbReference>
<feature type="compositionally biased region" description="Basic residues" evidence="5">
    <location>
        <begin position="92"/>
        <end position="151"/>
    </location>
</feature>
<evidence type="ECO:0000256" key="4">
    <source>
        <dbReference type="PROSITE-ProRule" id="PRU00176"/>
    </source>
</evidence>
<dbReference type="Gene3D" id="3.30.70.330">
    <property type="match status" value="1"/>
</dbReference>
<name>A0A1D1ZR19_AUXPR</name>
<keyword evidence="2 4" id="KW-0694">RNA-binding</keyword>
<gene>
    <name evidence="7" type="ORF">g.23826</name>
</gene>
<keyword evidence="3" id="KW-0508">mRNA splicing</keyword>
<evidence type="ECO:0000256" key="5">
    <source>
        <dbReference type="SAM" id="MobiDB-lite"/>
    </source>
</evidence>
<dbReference type="AlphaFoldDB" id="A0A1D1ZR19"/>